<reference evidence="3 4" key="1">
    <citation type="journal article" date="2020" name="bioRxiv">
        <title>Sequence and annotation of 42 cannabis genomes reveals extensive copy number variation in cannabinoid synthesis and pathogen resistance genes.</title>
        <authorList>
            <person name="Mckernan K.J."/>
            <person name="Helbert Y."/>
            <person name="Kane L.T."/>
            <person name="Ebling H."/>
            <person name="Zhang L."/>
            <person name="Liu B."/>
            <person name="Eaton Z."/>
            <person name="Mclaughlin S."/>
            <person name="Kingan S."/>
            <person name="Baybayan P."/>
            <person name="Concepcion G."/>
            <person name="Jordan M."/>
            <person name="Riva A."/>
            <person name="Barbazuk W."/>
            <person name="Harkins T."/>
        </authorList>
    </citation>
    <scope>NUCLEOTIDE SEQUENCE [LARGE SCALE GENOMIC DNA]</scope>
    <source>
        <strain evidence="4">cv. Jamaican Lion 4</strain>
        <tissue evidence="3">Leaf</tissue>
    </source>
</reference>
<keyword evidence="1" id="KW-0175">Coiled coil</keyword>
<dbReference type="AlphaFoldDB" id="A0A7J6ERT1"/>
<accession>A0A7J6ERT1</accession>
<name>A0A7J6ERT1_CANSA</name>
<dbReference type="EMBL" id="JAATIP010000203">
    <property type="protein sequence ID" value="KAF4360439.1"/>
    <property type="molecule type" value="Genomic_DNA"/>
</dbReference>
<organism evidence="3 4">
    <name type="scientific">Cannabis sativa</name>
    <name type="common">Hemp</name>
    <name type="synonym">Marijuana</name>
    <dbReference type="NCBI Taxonomy" id="3483"/>
    <lineage>
        <taxon>Eukaryota</taxon>
        <taxon>Viridiplantae</taxon>
        <taxon>Streptophyta</taxon>
        <taxon>Embryophyta</taxon>
        <taxon>Tracheophyta</taxon>
        <taxon>Spermatophyta</taxon>
        <taxon>Magnoliopsida</taxon>
        <taxon>eudicotyledons</taxon>
        <taxon>Gunneridae</taxon>
        <taxon>Pentapetalae</taxon>
        <taxon>rosids</taxon>
        <taxon>fabids</taxon>
        <taxon>Rosales</taxon>
        <taxon>Cannabaceae</taxon>
        <taxon>Cannabis</taxon>
    </lineage>
</organism>
<protein>
    <submittedName>
        <fullName evidence="3">Uncharacterized protein</fullName>
    </submittedName>
</protein>
<gene>
    <name evidence="3" type="ORF">F8388_001910</name>
</gene>
<feature type="compositionally biased region" description="Basic residues" evidence="2">
    <location>
        <begin position="175"/>
        <end position="185"/>
    </location>
</feature>
<dbReference type="Proteomes" id="UP000525078">
    <property type="component" value="Unassembled WGS sequence"/>
</dbReference>
<feature type="compositionally biased region" description="Basic and acidic residues" evidence="2">
    <location>
        <begin position="195"/>
        <end position="207"/>
    </location>
</feature>
<dbReference type="PANTHER" id="PTHR47587:SF2">
    <property type="entry name" value="OS05G0103500 PROTEIN"/>
    <property type="match status" value="1"/>
</dbReference>
<evidence type="ECO:0000256" key="2">
    <source>
        <dbReference type="SAM" id="MobiDB-lite"/>
    </source>
</evidence>
<evidence type="ECO:0000313" key="4">
    <source>
        <dbReference type="Proteomes" id="UP000525078"/>
    </source>
</evidence>
<evidence type="ECO:0000313" key="3">
    <source>
        <dbReference type="EMBL" id="KAF4360439.1"/>
    </source>
</evidence>
<proteinExistence type="predicted"/>
<dbReference type="PANTHER" id="PTHR47587">
    <property type="entry name" value="OS05G0103500 PROTEIN"/>
    <property type="match status" value="1"/>
</dbReference>
<evidence type="ECO:0000256" key="1">
    <source>
        <dbReference type="SAM" id="Coils"/>
    </source>
</evidence>
<feature type="coiled-coil region" evidence="1">
    <location>
        <begin position="237"/>
        <end position="275"/>
    </location>
</feature>
<comment type="caution">
    <text evidence="3">The sequence shown here is derived from an EMBL/GenBank/DDBJ whole genome shotgun (WGS) entry which is preliminary data.</text>
</comment>
<sequence length="330" mass="37517">MDSSTCSSAPDPEMWIIQGTLTWRTSPFIWGVQSSESSDAILFIVPKNLSGLIYLLPVELDRMIMTITLLIGHAASETEAKYFAALVKLRNKEVNELHENFLFSKWRFGDLLLCNKFGRYSRKEKYMEVMLREISLSVLLLLMHLGSCEIMGEFSIQISRNLVNSLAGNEEDKSKKKTKKTRAKSRVPQQQPQTKAKEKQVSDGFETHKGSTASGWPLQPPIFLPVPPTAYSSSAELDAIRSVLQESERVVERLQKQEDNMVQEVTQRAKDLRDKEFKLPYQKPLPCVAENEACLACYKEHIKDPLKCADLVRNFADCARRVRQQVSSAQ</sequence>
<feature type="region of interest" description="Disordered" evidence="2">
    <location>
        <begin position="169"/>
        <end position="207"/>
    </location>
</feature>